<evidence type="ECO:0000313" key="4">
    <source>
        <dbReference type="Proteomes" id="UP000235786"/>
    </source>
</evidence>
<keyword evidence="4" id="KW-1185">Reference proteome</keyword>
<dbReference type="OrthoDB" id="3547353at2759"/>
<keyword evidence="2" id="KW-0812">Transmembrane</keyword>
<accession>A0A2J6S758</accession>
<organism evidence="3 4">
    <name type="scientific">Hyaloscypha variabilis (strain UAMH 11265 / GT02V1 / F)</name>
    <name type="common">Meliniomyces variabilis</name>
    <dbReference type="NCBI Taxonomy" id="1149755"/>
    <lineage>
        <taxon>Eukaryota</taxon>
        <taxon>Fungi</taxon>
        <taxon>Dikarya</taxon>
        <taxon>Ascomycota</taxon>
        <taxon>Pezizomycotina</taxon>
        <taxon>Leotiomycetes</taxon>
        <taxon>Helotiales</taxon>
        <taxon>Hyaloscyphaceae</taxon>
        <taxon>Hyaloscypha</taxon>
        <taxon>Hyaloscypha variabilis</taxon>
    </lineage>
</organism>
<keyword evidence="2" id="KW-0472">Membrane</keyword>
<evidence type="ECO:0000313" key="3">
    <source>
        <dbReference type="EMBL" id="PMD46599.1"/>
    </source>
</evidence>
<evidence type="ECO:0000256" key="2">
    <source>
        <dbReference type="SAM" id="Phobius"/>
    </source>
</evidence>
<name>A0A2J6S758_HYAVF</name>
<reference evidence="3 4" key="1">
    <citation type="submission" date="2016-04" db="EMBL/GenBank/DDBJ databases">
        <title>A degradative enzymes factory behind the ericoid mycorrhizal symbiosis.</title>
        <authorList>
            <consortium name="DOE Joint Genome Institute"/>
            <person name="Martino E."/>
            <person name="Morin E."/>
            <person name="Grelet G."/>
            <person name="Kuo A."/>
            <person name="Kohler A."/>
            <person name="Daghino S."/>
            <person name="Barry K."/>
            <person name="Choi C."/>
            <person name="Cichocki N."/>
            <person name="Clum A."/>
            <person name="Copeland A."/>
            <person name="Hainaut M."/>
            <person name="Haridas S."/>
            <person name="Labutti K."/>
            <person name="Lindquist E."/>
            <person name="Lipzen A."/>
            <person name="Khouja H.-R."/>
            <person name="Murat C."/>
            <person name="Ohm R."/>
            <person name="Olson A."/>
            <person name="Spatafora J."/>
            <person name="Veneault-Fourrey C."/>
            <person name="Henrissat B."/>
            <person name="Grigoriev I."/>
            <person name="Martin F."/>
            <person name="Perotto S."/>
        </authorList>
    </citation>
    <scope>NUCLEOTIDE SEQUENCE [LARGE SCALE GENOMIC DNA]</scope>
    <source>
        <strain evidence="3 4">F</strain>
    </source>
</reference>
<dbReference type="AlphaFoldDB" id="A0A2J6S758"/>
<protein>
    <recommendedName>
        <fullName evidence="5">Transmembrane protein</fullName>
    </recommendedName>
</protein>
<dbReference type="Proteomes" id="UP000235786">
    <property type="component" value="Unassembled WGS sequence"/>
</dbReference>
<gene>
    <name evidence="3" type="ORF">L207DRAFT_507502</name>
</gene>
<proteinExistence type="predicted"/>
<dbReference type="EMBL" id="KZ613939">
    <property type="protein sequence ID" value="PMD46599.1"/>
    <property type="molecule type" value="Genomic_DNA"/>
</dbReference>
<evidence type="ECO:0008006" key="5">
    <source>
        <dbReference type="Google" id="ProtNLM"/>
    </source>
</evidence>
<sequence length="198" mass="21996">MPSHHYQRVPIEDSAPPSSPQNLSYFTGLPSTAPPSFHSVELKPSTPNLSPPLPHRNDETAATLIPHKQHPSPIPFPRPQTSILESESMSDDGGISLWGPSEEGSSSSEEGDSKRDEILVRLMDRMEAMERHFAAMPMIGKEEIDLEAAKERVAKKKWWSDFWQTLAVTLFMIWFLGVLGTTVVLSTWPKHSGNGGLK</sequence>
<feature type="transmembrane region" description="Helical" evidence="2">
    <location>
        <begin position="162"/>
        <end position="188"/>
    </location>
</feature>
<keyword evidence="2" id="KW-1133">Transmembrane helix</keyword>
<evidence type="ECO:0000256" key="1">
    <source>
        <dbReference type="SAM" id="MobiDB-lite"/>
    </source>
</evidence>
<feature type="region of interest" description="Disordered" evidence="1">
    <location>
        <begin position="1"/>
        <end position="115"/>
    </location>
</feature>